<dbReference type="Proteomes" id="UP000796761">
    <property type="component" value="Unassembled WGS sequence"/>
</dbReference>
<proteinExistence type="predicted"/>
<organism evidence="1 2">
    <name type="scientific">Zosterops borbonicus</name>
    <dbReference type="NCBI Taxonomy" id="364589"/>
    <lineage>
        <taxon>Eukaryota</taxon>
        <taxon>Metazoa</taxon>
        <taxon>Chordata</taxon>
        <taxon>Craniata</taxon>
        <taxon>Vertebrata</taxon>
        <taxon>Euteleostomi</taxon>
        <taxon>Archelosauria</taxon>
        <taxon>Archosauria</taxon>
        <taxon>Dinosauria</taxon>
        <taxon>Saurischia</taxon>
        <taxon>Theropoda</taxon>
        <taxon>Coelurosauria</taxon>
        <taxon>Aves</taxon>
        <taxon>Neognathae</taxon>
        <taxon>Neoaves</taxon>
        <taxon>Telluraves</taxon>
        <taxon>Australaves</taxon>
        <taxon>Passeriformes</taxon>
        <taxon>Sylvioidea</taxon>
        <taxon>Zosteropidae</taxon>
        <taxon>Zosterops</taxon>
    </lineage>
</organism>
<sequence>MLHCHQCSDDTQLSISFPLDPDTAAGNLKQCLAEIGSWRKASWLLLNLDKAEIMLISRGKCFEDLVKFHHREEPGSILLAPSLQILIDIDRVYSQLALLEAEQDQFP</sequence>
<reference evidence="1" key="1">
    <citation type="submission" date="2019-04" db="EMBL/GenBank/DDBJ databases">
        <title>Genome assembly of Zosterops borbonicus 15179.</title>
        <authorList>
            <person name="Leroy T."/>
            <person name="Anselmetti Y."/>
            <person name="Tilak M.-K."/>
            <person name="Nabholz B."/>
        </authorList>
    </citation>
    <scope>NUCLEOTIDE SEQUENCE</scope>
    <source>
        <strain evidence="1">HGM_15179</strain>
        <tissue evidence="1">Muscle</tissue>
    </source>
</reference>
<keyword evidence="2" id="KW-1185">Reference proteome</keyword>
<protein>
    <submittedName>
        <fullName evidence="1">Uncharacterized protein</fullName>
    </submittedName>
</protein>
<evidence type="ECO:0000313" key="1">
    <source>
        <dbReference type="EMBL" id="TRZ25422.1"/>
    </source>
</evidence>
<dbReference type="OrthoDB" id="10418836at2759"/>
<comment type="caution">
    <text evidence="1">The sequence shown here is derived from an EMBL/GenBank/DDBJ whole genome shotgun (WGS) entry which is preliminary data.</text>
</comment>
<dbReference type="EMBL" id="SWJQ01000026">
    <property type="protein sequence ID" value="TRZ25422.1"/>
    <property type="molecule type" value="Genomic_DNA"/>
</dbReference>
<accession>A0A8K1GV87</accession>
<name>A0A8K1GV87_9PASS</name>
<dbReference type="AlphaFoldDB" id="A0A8K1GV87"/>
<evidence type="ECO:0000313" key="2">
    <source>
        <dbReference type="Proteomes" id="UP000796761"/>
    </source>
</evidence>
<gene>
    <name evidence="1" type="ORF">HGM15179_001740</name>
</gene>